<feature type="region of interest" description="Disordered" evidence="1">
    <location>
        <begin position="1"/>
        <end position="30"/>
    </location>
</feature>
<keyword evidence="4" id="KW-1185">Reference proteome</keyword>
<feature type="transmembrane region" description="Helical" evidence="2">
    <location>
        <begin position="106"/>
        <end position="128"/>
    </location>
</feature>
<feature type="transmembrane region" description="Helical" evidence="2">
    <location>
        <begin position="205"/>
        <end position="229"/>
    </location>
</feature>
<feature type="transmembrane region" description="Helical" evidence="2">
    <location>
        <begin position="68"/>
        <end position="86"/>
    </location>
</feature>
<dbReference type="PANTHER" id="PTHR37305">
    <property type="entry name" value="INTEGRAL MEMBRANE PROTEIN-RELATED"/>
    <property type="match status" value="1"/>
</dbReference>
<keyword evidence="2" id="KW-1133">Transmembrane helix</keyword>
<protein>
    <submittedName>
        <fullName evidence="3">ABC transporter permease</fullName>
    </submittedName>
</protein>
<evidence type="ECO:0000313" key="4">
    <source>
        <dbReference type="Proteomes" id="UP000320244"/>
    </source>
</evidence>
<keyword evidence="2" id="KW-0472">Membrane</keyword>
<feature type="transmembrane region" description="Helical" evidence="2">
    <location>
        <begin position="287"/>
        <end position="307"/>
    </location>
</feature>
<dbReference type="AlphaFoldDB" id="A0A563DYI8"/>
<feature type="transmembrane region" description="Helical" evidence="2">
    <location>
        <begin position="160"/>
        <end position="185"/>
    </location>
</feature>
<gene>
    <name evidence="3" type="ORF">FGL98_14290</name>
</gene>
<organism evidence="3 4">
    <name type="scientific">Leekyejoonella antrihumi</name>
    <dbReference type="NCBI Taxonomy" id="1660198"/>
    <lineage>
        <taxon>Bacteria</taxon>
        <taxon>Bacillati</taxon>
        <taxon>Actinomycetota</taxon>
        <taxon>Actinomycetes</taxon>
        <taxon>Micrococcales</taxon>
        <taxon>Dermacoccaceae</taxon>
        <taxon>Leekyejoonella</taxon>
    </lineage>
</organism>
<dbReference type="Proteomes" id="UP000320244">
    <property type="component" value="Unassembled WGS sequence"/>
</dbReference>
<dbReference type="OrthoDB" id="3217553at2"/>
<name>A0A563DYI8_9MICO</name>
<keyword evidence="2" id="KW-0812">Transmembrane</keyword>
<dbReference type="PANTHER" id="PTHR37305:SF1">
    <property type="entry name" value="MEMBRANE PROTEIN"/>
    <property type="match status" value="1"/>
</dbReference>
<comment type="caution">
    <text evidence="3">The sequence shown here is derived from an EMBL/GenBank/DDBJ whole genome shotgun (WGS) entry which is preliminary data.</text>
</comment>
<evidence type="ECO:0000256" key="2">
    <source>
        <dbReference type="SAM" id="Phobius"/>
    </source>
</evidence>
<accession>A0A563DYI8</accession>
<evidence type="ECO:0000313" key="3">
    <source>
        <dbReference type="EMBL" id="TWP35287.1"/>
    </source>
</evidence>
<reference evidence="3 4" key="2">
    <citation type="submission" date="2019-08" db="EMBL/GenBank/DDBJ databases">
        <title>Jejuicoccus antrihumi gen. nov., sp. nov., a new member of the family Dermacoccaceae isolated from a cave.</title>
        <authorList>
            <person name="Schumann P."/>
            <person name="Kim I.S."/>
        </authorList>
    </citation>
    <scope>NUCLEOTIDE SEQUENCE [LARGE SCALE GENOMIC DNA]</scope>
    <source>
        <strain evidence="3 4">C5-26</strain>
    </source>
</reference>
<dbReference type="Pfam" id="PF12679">
    <property type="entry name" value="ABC2_membrane_2"/>
    <property type="match status" value="1"/>
</dbReference>
<reference evidence="3 4" key="1">
    <citation type="submission" date="2019-05" db="EMBL/GenBank/DDBJ databases">
        <authorList>
            <person name="Lee S.D."/>
        </authorList>
    </citation>
    <scope>NUCLEOTIDE SEQUENCE [LARGE SCALE GENOMIC DNA]</scope>
    <source>
        <strain evidence="3 4">C5-26</strain>
    </source>
</reference>
<proteinExistence type="predicted"/>
<sequence>MSARKSTPPSHPSKFSARKLAPTLRRDPESSALLRRSDTLRGPRRWLALWRFARSELRLMFGRRRNQAGLVVLALVPILLAVAVKLSPPSRGGGPTFLDQITENGLFVGFTSLTVELTLFLPLAMAMVSGDTIAGEAHVGTLRYLLTVPVSRPRILAVKYFALVVGAFIAVGTVVVLGAVVGSIIFGTGQMTTLSGTQIGLGAGIGRLAVALVYVALGMCALAAIGLFLSTLTEQPIAVTVALMVIVAAMWIVDAVPQLSFLRPWLLVDKWPAFADLMHDPPRWDQMIQGAWVDGAYIVVFLLAAWARFAGKDITS</sequence>
<feature type="transmembrane region" description="Helical" evidence="2">
    <location>
        <begin position="236"/>
        <end position="253"/>
    </location>
</feature>
<dbReference type="EMBL" id="VCQV01000020">
    <property type="protein sequence ID" value="TWP35287.1"/>
    <property type="molecule type" value="Genomic_DNA"/>
</dbReference>
<evidence type="ECO:0000256" key="1">
    <source>
        <dbReference type="SAM" id="MobiDB-lite"/>
    </source>
</evidence>